<dbReference type="EMBL" id="AP014968">
    <property type="protein sequence ID" value="BAT18087.1"/>
    <property type="molecule type" value="Genomic_DNA"/>
</dbReference>
<organism evidence="1 2">
    <name type="scientific">Oryza sativa subsp. japonica</name>
    <name type="common">Rice</name>
    <dbReference type="NCBI Taxonomy" id="39947"/>
    <lineage>
        <taxon>Eukaryota</taxon>
        <taxon>Viridiplantae</taxon>
        <taxon>Streptophyta</taxon>
        <taxon>Embryophyta</taxon>
        <taxon>Tracheophyta</taxon>
        <taxon>Spermatophyta</taxon>
        <taxon>Magnoliopsida</taxon>
        <taxon>Liliopsida</taxon>
        <taxon>Poales</taxon>
        <taxon>Poaceae</taxon>
        <taxon>BOP clade</taxon>
        <taxon>Oryzoideae</taxon>
        <taxon>Oryzeae</taxon>
        <taxon>Oryzinae</taxon>
        <taxon>Oryza</taxon>
        <taxon>Oryza sativa</taxon>
    </lineage>
</organism>
<gene>
    <name evidence="1" type="ordered locus">Os12g0615150</name>
    <name evidence="1" type="ORF">OSNPB_120615150</name>
</gene>
<name>A0A0P0YC68_ORYSJ</name>
<evidence type="ECO:0000313" key="2">
    <source>
        <dbReference type="Proteomes" id="UP000059680"/>
    </source>
</evidence>
<protein>
    <submittedName>
        <fullName evidence="1">Os12g0615150 protein</fullName>
    </submittedName>
</protein>
<evidence type="ECO:0000313" key="1">
    <source>
        <dbReference type="EMBL" id="BAT18087.1"/>
    </source>
</evidence>
<sequence>MFTYETLQTLIYEDETTVNCYIHGAHLQPFYSLENPQVGIHNLYHQTFFLSCICICSFLVCSDRPLFCMDIILHTWGPAYASHTHLCLKIPRTI</sequence>
<proteinExistence type="predicted"/>
<reference evidence="1 2" key="3">
    <citation type="journal article" date="2013" name="Rice">
        <title>Improvement of the Oryza sativa Nipponbare reference genome using next generation sequence and optical map data.</title>
        <authorList>
            <person name="Kawahara Y."/>
            <person name="de la Bastide M."/>
            <person name="Hamilton J.P."/>
            <person name="Kanamori H."/>
            <person name="McCombie W.R."/>
            <person name="Ouyang S."/>
            <person name="Schwartz D.C."/>
            <person name="Tanaka T."/>
            <person name="Wu J."/>
            <person name="Zhou S."/>
            <person name="Childs K.L."/>
            <person name="Davidson R.M."/>
            <person name="Lin H."/>
            <person name="Quesada-Ocampo L."/>
            <person name="Vaillancourt B."/>
            <person name="Sakai H."/>
            <person name="Lee S.S."/>
            <person name="Kim J."/>
            <person name="Numa H."/>
            <person name="Itoh T."/>
            <person name="Buell C.R."/>
            <person name="Matsumoto T."/>
        </authorList>
    </citation>
    <scope>NUCLEOTIDE SEQUENCE [LARGE SCALE GENOMIC DNA]</scope>
    <source>
        <strain evidence="2">cv. Nipponbare</strain>
    </source>
</reference>
<dbReference type="AlphaFoldDB" id="A0A0P0YC68"/>
<accession>A0A0P0YC68</accession>
<reference evidence="1 2" key="2">
    <citation type="journal article" date="2013" name="Plant Cell Physiol.">
        <title>Rice Annotation Project Database (RAP-DB): an integrative and interactive database for rice genomics.</title>
        <authorList>
            <person name="Sakai H."/>
            <person name="Lee S.S."/>
            <person name="Tanaka T."/>
            <person name="Numa H."/>
            <person name="Kim J."/>
            <person name="Kawahara Y."/>
            <person name="Wakimoto H."/>
            <person name="Yang C.C."/>
            <person name="Iwamoto M."/>
            <person name="Abe T."/>
            <person name="Yamada Y."/>
            <person name="Muto A."/>
            <person name="Inokuchi H."/>
            <person name="Ikemura T."/>
            <person name="Matsumoto T."/>
            <person name="Sasaki T."/>
            <person name="Itoh T."/>
        </authorList>
    </citation>
    <scope>NUCLEOTIDE SEQUENCE [LARGE SCALE GENOMIC DNA]</scope>
    <source>
        <strain evidence="2">cv. Nipponbare</strain>
    </source>
</reference>
<dbReference type="PaxDb" id="39947-A0A0P0YC68"/>
<dbReference type="Proteomes" id="UP000059680">
    <property type="component" value="Chromosome 12"/>
</dbReference>
<keyword evidence="2" id="KW-1185">Reference proteome</keyword>
<dbReference type="Gramene" id="Os12t0615150-00">
    <property type="protein sequence ID" value="Os12t0615150-00"/>
    <property type="gene ID" value="Os12g0615150"/>
</dbReference>
<dbReference type="InParanoid" id="A0A0P0YC68"/>
<reference evidence="2" key="1">
    <citation type="journal article" date="2005" name="Nature">
        <title>The map-based sequence of the rice genome.</title>
        <authorList>
            <consortium name="International rice genome sequencing project (IRGSP)"/>
            <person name="Matsumoto T."/>
            <person name="Wu J."/>
            <person name="Kanamori H."/>
            <person name="Katayose Y."/>
            <person name="Fujisawa M."/>
            <person name="Namiki N."/>
            <person name="Mizuno H."/>
            <person name="Yamamoto K."/>
            <person name="Antonio B.A."/>
            <person name="Baba T."/>
            <person name="Sakata K."/>
            <person name="Nagamura Y."/>
            <person name="Aoki H."/>
            <person name="Arikawa K."/>
            <person name="Arita K."/>
            <person name="Bito T."/>
            <person name="Chiden Y."/>
            <person name="Fujitsuka N."/>
            <person name="Fukunaka R."/>
            <person name="Hamada M."/>
            <person name="Harada C."/>
            <person name="Hayashi A."/>
            <person name="Hijishita S."/>
            <person name="Honda M."/>
            <person name="Hosokawa S."/>
            <person name="Ichikawa Y."/>
            <person name="Idonuma A."/>
            <person name="Iijima M."/>
            <person name="Ikeda M."/>
            <person name="Ikeno M."/>
            <person name="Ito K."/>
            <person name="Ito S."/>
            <person name="Ito T."/>
            <person name="Ito Y."/>
            <person name="Ito Y."/>
            <person name="Iwabuchi A."/>
            <person name="Kamiya K."/>
            <person name="Karasawa W."/>
            <person name="Kurita K."/>
            <person name="Katagiri S."/>
            <person name="Kikuta A."/>
            <person name="Kobayashi H."/>
            <person name="Kobayashi N."/>
            <person name="Machita K."/>
            <person name="Maehara T."/>
            <person name="Masukawa M."/>
            <person name="Mizubayashi T."/>
            <person name="Mukai Y."/>
            <person name="Nagasaki H."/>
            <person name="Nagata Y."/>
            <person name="Naito S."/>
            <person name="Nakashima M."/>
            <person name="Nakama Y."/>
            <person name="Nakamichi Y."/>
            <person name="Nakamura M."/>
            <person name="Meguro A."/>
            <person name="Negishi M."/>
            <person name="Ohta I."/>
            <person name="Ohta T."/>
            <person name="Okamoto M."/>
            <person name="Ono N."/>
            <person name="Saji S."/>
            <person name="Sakaguchi M."/>
            <person name="Sakai K."/>
            <person name="Shibata M."/>
            <person name="Shimokawa T."/>
            <person name="Song J."/>
            <person name="Takazaki Y."/>
            <person name="Terasawa K."/>
            <person name="Tsugane M."/>
            <person name="Tsuji K."/>
            <person name="Ueda S."/>
            <person name="Waki K."/>
            <person name="Yamagata H."/>
            <person name="Yamamoto M."/>
            <person name="Yamamoto S."/>
            <person name="Yamane H."/>
            <person name="Yoshiki S."/>
            <person name="Yoshihara R."/>
            <person name="Yukawa K."/>
            <person name="Zhong H."/>
            <person name="Yano M."/>
            <person name="Yuan Q."/>
            <person name="Ouyang S."/>
            <person name="Liu J."/>
            <person name="Jones K.M."/>
            <person name="Gansberger K."/>
            <person name="Moffat K."/>
            <person name="Hill J."/>
            <person name="Bera J."/>
            <person name="Fadrosh D."/>
            <person name="Jin S."/>
            <person name="Johri S."/>
            <person name="Kim M."/>
            <person name="Overton L."/>
            <person name="Reardon M."/>
            <person name="Tsitrin T."/>
            <person name="Vuong H."/>
            <person name="Weaver B."/>
            <person name="Ciecko A."/>
            <person name="Tallon L."/>
            <person name="Jackson J."/>
            <person name="Pai G."/>
            <person name="Aken S.V."/>
            <person name="Utterback T."/>
            <person name="Reidmuller S."/>
            <person name="Feldblyum T."/>
            <person name="Hsiao J."/>
            <person name="Zismann V."/>
            <person name="Iobst S."/>
            <person name="de Vazeille A.R."/>
            <person name="Buell C.R."/>
            <person name="Ying K."/>
            <person name="Li Y."/>
            <person name="Lu T."/>
            <person name="Huang Y."/>
            <person name="Zhao Q."/>
            <person name="Feng Q."/>
            <person name="Zhang L."/>
            <person name="Zhu J."/>
            <person name="Weng Q."/>
            <person name="Mu J."/>
            <person name="Lu Y."/>
            <person name="Fan D."/>
            <person name="Liu Y."/>
            <person name="Guan J."/>
            <person name="Zhang Y."/>
            <person name="Yu S."/>
            <person name="Liu X."/>
            <person name="Zhang Y."/>
            <person name="Hong G."/>
            <person name="Han B."/>
            <person name="Choisne N."/>
            <person name="Demange N."/>
            <person name="Orjeda G."/>
            <person name="Samain S."/>
            <person name="Cattolico L."/>
            <person name="Pelletier E."/>
            <person name="Couloux A."/>
            <person name="Segurens B."/>
            <person name="Wincker P."/>
            <person name="D'Hont A."/>
            <person name="Scarpelli C."/>
            <person name="Weissenbach J."/>
            <person name="Salanoubat M."/>
            <person name="Quetier F."/>
            <person name="Yu Y."/>
            <person name="Kim H.R."/>
            <person name="Rambo T."/>
            <person name="Currie J."/>
            <person name="Collura K."/>
            <person name="Luo M."/>
            <person name="Yang T."/>
            <person name="Ammiraju J.S.S."/>
            <person name="Engler F."/>
            <person name="Soderlund C."/>
            <person name="Wing R.A."/>
            <person name="Palmer L.E."/>
            <person name="de la Bastide M."/>
            <person name="Spiegel L."/>
            <person name="Nascimento L."/>
            <person name="Zutavern T."/>
            <person name="O'Shaughnessy A."/>
            <person name="Dike S."/>
            <person name="Dedhia N."/>
            <person name="Preston R."/>
            <person name="Balija V."/>
            <person name="McCombie W.R."/>
            <person name="Chow T."/>
            <person name="Chen H."/>
            <person name="Chung M."/>
            <person name="Chen C."/>
            <person name="Shaw J."/>
            <person name="Wu H."/>
            <person name="Hsiao K."/>
            <person name="Chao Y."/>
            <person name="Chu M."/>
            <person name="Cheng C."/>
            <person name="Hour A."/>
            <person name="Lee P."/>
            <person name="Lin S."/>
            <person name="Lin Y."/>
            <person name="Liou J."/>
            <person name="Liu S."/>
            <person name="Hsing Y."/>
            <person name="Raghuvanshi S."/>
            <person name="Mohanty A."/>
            <person name="Bharti A.K."/>
            <person name="Gaur A."/>
            <person name="Gupta V."/>
            <person name="Kumar D."/>
            <person name="Ravi V."/>
            <person name="Vij S."/>
            <person name="Kapur A."/>
            <person name="Khurana P."/>
            <person name="Khurana P."/>
            <person name="Khurana J.P."/>
            <person name="Tyagi A.K."/>
            <person name="Gaikwad K."/>
            <person name="Singh A."/>
            <person name="Dalal V."/>
            <person name="Srivastava S."/>
            <person name="Dixit A."/>
            <person name="Pal A.K."/>
            <person name="Ghazi I.A."/>
            <person name="Yadav M."/>
            <person name="Pandit A."/>
            <person name="Bhargava A."/>
            <person name="Sureshbabu K."/>
            <person name="Batra K."/>
            <person name="Sharma T.R."/>
            <person name="Mohapatra T."/>
            <person name="Singh N.K."/>
            <person name="Messing J."/>
            <person name="Nelson A.B."/>
            <person name="Fuks G."/>
            <person name="Kavchok S."/>
            <person name="Keizer G."/>
            <person name="Linton E."/>
            <person name="Llaca V."/>
            <person name="Song R."/>
            <person name="Tanyolac B."/>
            <person name="Young S."/>
            <person name="Ho-Il K."/>
            <person name="Hahn J.H."/>
            <person name="Sangsakoo G."/>
            <person name="Vanavichit A."/>
            <person name="de Mattos Luiz.A.T."/>
            <person name="Zimmer P.D."/>
            <person name="Malone G."/>
            <person name="Dellagostin O."/>
            <person name="de Oliveira A.C."/>
            <person name="Bevan M."/>
            <person name="Bancroft I."/>
            <person name="Minx P."/>
            <person name="Cordum H."/>
            <person name="Wilson R."/>
            <person name="Cheng Z."/>
            <person name="Jin W."/>
            <person name="Jiang J."/>
            <person name="Leong S.A."/>
            <person name="Iwama H."/>
            <person name="Gojobori T."/>
            <person name="Itoh T."/>
            <person name="Niimura Y."/>
            <person name="Fujii Y."/>
            <person name="Habara T."/>
            <person name="Sakai H."/>
            <person name="Sato Y."/>
            <person name="Wilson G."/>
            <person name="Kumar K."/>
            <person name="McCouch S."/>
            <person name="Juretic N."/>
            <person name="Hoen D."/>
            <person name="Wright S."/>
            <person name="Bruskiewich R."/>
            <person name="Bureau T."/>
            <person name="Miyao A."/>
            <person name="Hirochika H."/>
            <person name="Nishikawa T."/>
            <person name="Kadowaki K."/>
            <person name="Sugiura M."/>
            <person name="Burr B."/>
            <person name="Sasaki T."/>
        </authorList>
    </citation>
    <scope>NUCLEOTIDE SEQUENCE [LARGE SCALE GENOMIC DNA]</scope>
    <source>
        <strain evidence="2">cv. Nipponbare</strain>
    </source>
</reference>